<protein>
    <submittedName>
        <fullName evidence="3">Indole-3-acetyl-aspartic acid hydrolase</fullName>
        <ecNumber evidence="3">3.5.1.-</ecNumber>
    </submittedName>
</protein>
<keyword evidence="3" id="KW-0378">Hydrolase</keyword>
<dbReference type="InterPro" id="IPR011650">
    <property type="entry name" value="Peptidase_M20_dimer"/>
</dbReference>
<proteinExistence type="predicted"/>
<evidence type="ECO:0000313" key="4">
    <source>
        <dbReference type="Proteomes" id="UP000662904"/>
    </source>
</evidence>
<dbReference type="InterPro" id="IPR036264">
    <property type="entry name" value="Bact_exopeptidase_dim_dom"/>
</dbReference>
<keyword evidence="4" id="KW-1185">Reference proteome</keyword>
<evidence type="ECO:0000256" key="1">
    <source>
        <dbReference type="PIRSR" id="PIRSR005962-1"/>
    </source>
</evidence>
<feature type="binding site" evidence="1">
    <location>
        <position position="149"/>
    </location>
    <ligand>
        <name>Mn(2+)</name>
        <dbReference type="ChEBI" id="CHEBI:29035"/>
        <label>2</label>
    </ligand>
</feature>
<dbReference type="PIRSF" id="PIRSF005962">
    <property type="entry name" value="Pept_M20D_amidohydro"/>
    <property type="match status" value="1"/>
</dbReference>
<dbReference type="GO" id="GO:0005737">
    <property type="term" value="C:cytoplasm"/>
    <property type="evidence" value="ECO:0007669"/>
    <property type="project" value="TreeGrafter"/>
</dbReference>
<gene>
    <name evidence="3" type="primary">iaaH</name>
    <name evidence="3" type="ORF">H0A61_00217</name>
</gene>
<dbReference type="KEGG" id="kme:H0A61_00217"/>
<reference evidence="3" key="1">
    <citation type="submission" date="2020-07" db="EMBL/GenBank/DDBJ databases">
        <title>Koleobacter methoxysyntrophicus gen. nov., sp. nov., a novel anaerobic bacterium isolated from deep subsurface oil field and proposal of Koleobacterales ord. nov. in the phylum Firmicutes.</title>
        <authorList>
            <person name="Sakamoto S."/>
            <person name="Tamaki H."/>
        </authorList>
    </citation>
    <scope>NUCLEOTIDE SEQUENCE</scope>
    <source>
        <strain evidence="3">NRmbB1</strain>
    </source>
</reference>
<keyword evidence="1" id="KW-0479">Metal-binding</keyword>
<accession>A0A8A0RJT8</accession>
<dbReference type="Gene3D" id="3.40.630.10">
    <property type="entry name" value="Zn peptidases"/>
    <property type="match status" value="2"/>
</dbReference>
<dbReference type="Pfam" id="PF07687">
    <property type="entry name" value="M20_dimer"/>
    <property type="match status" value="1"/>
</dbReference>
<dbReference type="EMBL" id="CP059066">
    <property type="protein sequence ID" value="QSQ07900.1"/>
    <property type="molecule type" value="Genomic_DNA"/>
</dbReference>
<dbReference type="SUPFAM" id="SSF55031">
    <property type="entry name" value="Bacterial exopeptidase dimerisation domain"/>
    <property type="match status" value="1"/>
</dbReference>
<evidence type="ECO:0000259" key="2">
    <source>
        <dbReference type="Pfam" id="PF07687"/>
    </source>
</evidence>
<dbReference type="SUPFAM" id="SSF53187">
    <property type="entry name" value="Zn-dependent exopeptidases"/>
    <property type="match status" value="1"/>
</dbReference>
<dbReference type="PANTHER" id="PTHR30575">
    <property type="entry name" value="PEPTIDASE M20"/>
    <property type="match status" value="1"/>
</dbReference>
<dbReference type="GO" id="GO:0071713">
    <property type="term" value="F:para-aminobenzoyl-glutamate hydrolase activity"/>
    <property type="evidence" value="ECO:0007669"/>
    <property type="project" value="TreeGrafter"/>
</dbReference>
<feature type="binding site" evidence="1">
    <location>
        <position position="404"/>
    </location>
    <ligand>
        <name>Mn(2+)</name>
        <dbReference type="ChEBI" id="CHEBI:29035"/>
        <label>2</label>
    </ligand>
</feature>
<dbReference type="EC" id="3.5.1.-" evidence="3"/>
<evidence type="ECO:0000313" key="3">
    <source>
        <dbReference type="EMBL" id="QSQ07900.1"/>
    </source>
</evidence>
<name>A0A8A0RJT8_9FIRM</name>
<dbReference type="GO" id="GO:0046657">
    <property type="term" value="P:folic acid catabolic process"/>
    <property type="evidence" value="ECO:0007669"/>
    <property type="project" value="TreeGrafter"/>
</dbReference>
<dbReference type="PANTHER" id="PTHR30575:SF3">
    <property type="entry name" value="PEPTIDASE M20 DIMERISATION DOMAIN-CONTAINING PROTEIN"/>
    <property type="match status" value="1"/>
</dbReference>
<feature type="binding site" evidence="1">
    <location>
        <position position="185"/>
    </location>
    <ligand>
        <name>Mn(2+)</name>
        <dbReference type="ChEBI" id="CHEBI:29035"/>
        <label>2</label>
    </ligand>
</feature>
<feature type="binding site" evidence="1">
    <location>
        <position position="209"/>
    </location>
    <ligand>
        <name>Mn(2+)</name>
        <dbReference type="ChEBI" id="CHEBI:29035"/>
        <label>2</label>
    </ligand>
</feature>
<sequence>MHEKELIDSVNRLEDKVVAYRRDFHKYAESGWTEFRTTSIIAETLQKLGFEVRLGRDIIDPDSAMGRPHSDIIKKHMERAVQQGGNREIIDKTEGYTGVVGILDTGVKGPTTAFRFDIDANDAFEAEDDTHRPFREGFSSVNPGAMHACGHDGHTAVGLALAELIVNHLDILKGKIKLIFQPAEEGVRGAKAMVKRGVLDDVDYFLSGHIGFGLETNTICPAVSGFLSTTKIDVDYRGKGAHAGANPEKGNNVLLAAACAVMNIHSIPPHSGGITRVNVGVLNSGVGRNVVPPNAFMKIETRGENSELNSYVYDKTVKILKNAADMYGVDCRIEKVGESITVKCDDELAEIVRSEVLKLPFLKIIEDRSLGGSEDAAFMIERVHQRNGRGCYILFGSAVAAGHHNEKFDFDEKVLVNALLVYTKLLMRLNNRKGD</sequence>
<dbReference type="InterPro" id="IPR052030">
    <property type="entry name" value="Peptidase_M20/M20A_hydrolases"/>
</dbReference>
<dbReference type="NCBIfam" id="TIGR01891">
    <property type="entry name" value="amidohydrolases"/>
    <property type="match status" value="1"/>
</dbReference>
<dbReference type="Proteomes" id="UP000662904">
    <property type="component" value="Chromosome"/>
</dbReference>
<dbReference type="GO" id="GO:0016805">
    <property type="term" value="F:dipeptidase activity"/>
    <property type="evidence" value="ECO:0007669"/>
    <property type="project" value="TreeGrafter"/>
</dbReference>
<dbReference type="Pfam" id="PF01546">
    <property type="entry name" value="Peptidase_M20"/>
    <property type="match status" value="1"/>
</dbReference>
<keyword evidence="1" id="KW-0464">Manganese</keyword>
<feature type="binding site" evidence="1">
    <location>
        <position position="151"/>
    </location>
    <ligand>
        <name>Mn(2+)</name>
        <dbReference type="ChEBI" id="CHEBI:29035"/>
        <label>2</label>
    </ligand>
</feature>
<feature type="domain" description="Peptidase M20 dimerisation" evidence="2">
    <location>
        <begin position="234"/>
        <end position="324"/>
    </location>
</feature>
<dbReference type="InterPro" id="IPR002933">
    <property type="entry name" value="Peptidase_M20"/>
</dbReference>
<dbReference type="RefSeq" id="WP_206708148.1">
    <property type="nucleotide sequence ID" value="NZ_CP059066.1"/>
</dbReference>
<dbReference type="InterPro" id="IPR017439">
    <property type="entry name" value="Amidohydrolase"/>
</dbReference>
<dbReference type="AlphaFoldDB" id="A0A8A0RJT8"/>
<dbReference type="GO" id="GO:0046872">
    <property type="term" value="F:metal ion binding"/>
    <property type="evidence" value="ECO:0007669"/>
    <property type="project" value="UniProtKB-KW"/>
</dbReference>
<comment type="cofactor">
    <cofactor evidence="1">
        <name>Mn(2+)</name>
        <dbReference type="ChEBI" id="CHEBI:29035"/>
    </cofactor>
    <text evidence="1">The Mn(2+) ion enhances activity.</text>
</comment>
<organism evidence="3 4">
    <name type="scientific">Koleobacter methoxysyntrophicus</name>
    <dbReference type="NCBI Taxonomy" id="2751313"/>
    <lineage>
        <taxon>Bacteria</taxon>
        <taxon>Bacillati</taxon>
        <taxon>Bacillota</taxon>
        <taxon>Clostridia</taxon>
        <taxon>Koleobacterales</taxon>
        <taxon>Koleobacteraceae</taxon>
        <taxon>Koleobacter</taxon>
    </lineage>
</organism>